<accession>A0A0R0M5L5</accession>
<dbReference type="Proteomes" id="UP000051530">
    <property type="component" value="Unassembled WGS sequence"/>
</dbReference>
<protein>
    <submittedName>
        <fullName evidence="1">Uncharacterized protein</fullName>
    </submittedName>
</protein>
<name>A0A0R0M5L5_9MICR</name>
<evidence type="ECO:0000313" key="2">
    <source>
        <dbReference type="Proteomes" id="UP000051530"/>
    </source>
</evidence>
<dbReference type="EMBL" id="LGUB01000039">
    <property type="protein sequence ID" value="KRH94703.1"/>
    <property type="molecule type" value="Genomic_DNA"/>
</dbReference>
<gene>
    <name evidence="1" type="ORF">M153_1630002316</name>
</gene>
<evidence type="ECO:0000313" key="1">
    <source>
        <dbReference type="EMBL" id="KRH94703.1"/>
    </source>
</evidence>
<keyword evidence="2" id="KW-1185">Reference proteome</keyword>
<dbReference type="AlphaFoldDB" id="A0A0R0M5L5"/>
<dbReference type="VEuPathDB" id="MicrosporidiaDB:M153_1630002316"/>
<reference evidence="1 2" key="1">
    <citation type="submission" date="2015-07" db="EMBL/GenBank/DDBJ databases">
        <title>The genome of Pseudoloma neurophilia, a relevant intracellular parasite of the zebrafish.</title>
        <authorList>
            <person name="Ndikumana S."/>
            <person name="Pelin A."/>
            <person name="Sanders J."/>
            <person name="Corradi N."/>
        </authorList>
    </citation>
    <scope>NUCLEOTIDE SEQUENCE [LARGE SCALE GENOMIC DNA]</scope>
    <source>
        <strain evidence="1 2">MK1</strain>
    </source>
</reference>
<sequence>MKLDSDQPTHKMSDQTDWKMVYDDHLKVFYLESSDENLKNLFEVVLSSNDKFIIEEFVKLCSMSADRPKFEKYLLPIVKNHPYIAIKYYDELVGYSDSKKIIWKYFTDIESVIHNEKSKNDITWMKEL</sequence>
<proteinExistence type="predicted"/>
<comment type="caution">
    <text evidence="1">The sequence shown here is derived from an EMBL/GenBank/DDBJ whole genome shotgun (WGS) entry which is preliminary data.</text>
</comment>
<organism evidence="1 2">
    <name type="scientific">Pseudoloma neurophilia</name>
    <dbReference type="NCBI Taxonomy" id="146866"/>
    <lineage>
        <taxon>Eukaryota</taxon>
        <taxon>Fungi</taxon>
        <taxon>Fungi incertae sedis</taxon>
        <taxon>Microsporidia</taxon>
        <taxon>Pseudoloma</taxon>
    </lineage>
</organism>